<name>A0ABU6Z0N2_9FABA</name>
<sequence>MPTSWTPIRYHHRDQRTPRRMTRLAMRELHPLGGAVEFRDAEAVGQGGTCSVHCT</sequence>
<dbReference type="EMBL" id="JASCZI010246454">
    <property type="protein sequence ID" value="MED6214903.1"/>
    <property type="molecule type" value="Genomic_DNA"/>
</dbReference>
<protein>
    <submittedName>
        <fullName evidence="1">Uncharacterized protein</fullName>
    </submittedName>
</protein>
<evidence type="ECO:0000313" key="1">
    <source>
        <dbReference type="EMBL" id="MED6214903.1"/>
    </source>
</evidence>
<comment type="caution">
    <text evidence="1">The sequence shown here is derived from an EMBL/GenBank/DDBJ whole genome shotgun (WGS) entry which is preliminary data.</text>
</comment>
<gene>
    <name evidence="1" type="ORF">PIB30_107920</name>
</gene>
<evidence type="ECO:0000313" key="2">
    <source>
        <dbReference type="Proteomes" id="UP001341840"/>
    </source>
</evidence>
<feature type="non-terminal residue" evidence="1">
    <location>
        <position position="55"/>
    </location>
</feature>
<reference evidence="1 2" key="1">
    <citation type="journal article" date="2023" name="Plants (Basel)">
        <title>Bridging the Gap: Combining Genomics and Transcriptomics Approaches to Understand Stylosanthes scabra, an Orphan Legume from the Brazilian Caatinga.</title>
        <authorList>
            <person name="Ferreira-Neto J.R.C."/>
            <person name="da Silva M.D."/>
            <person name="Binneck E."/>
            <person name="de Melo N.F."/>
            <person name="da Silva R.H."/>
            <person name="de Melo A.L.T.M."/>
            <person name="Pandolfi V."/>
            <person name="Bustamante F.O."/>
            <person name="Brasileiro-Vidal A.C."/>
            <person name="Benko-Iseppon A.M."/>
        </authorList>
    </citation>
    <scope>NUCLEOTIDE SEQUENCE [LARGE SCALE GENOMIC DNA]</scope>
    <source>
        <tissue evidence="1">Leaves</tissue>
    </source>
</reference>
<dbReference type="Proteomes" id="UP001341840">
    <property type="component" value="Unassembled WGS sequence"/>
</dbReference>
<keyword evidence="2" id="KW-1185">Reference proteome</keyword>
<proteinExistence type="predicted"/>
<accession>A0ABU6Z0N2</accession>
<organism evidence="1 2">
    <name type="scientific">Stylosanthes scabra</name>
    <dbReference type="NCBI Taxonomy" id="79078"/>
    <lineage>
        <taxon>Eukaryota</taxon>
        <taxon>Viridiplantae</taxon>
        <taxon>Streptophyta</taxon>
        <taxon>Embryophyta</taxon>
        <taxon>Tracheophyta</taxon>
        <taxon>Spermatophyta</taxon>
        <taxon>Magnoliopsida</taxon>
        <taxon>eudicotyledons</taxon>
        <taxon>Gunneridae</taxon>
        <taxon>Pentapetalae</taxon>
        <taxon>rosids</taxon>
        <taxon>fabids</taxon>
        <taxon>Fabales</taxon>
        <taxon>Fabaceae</taxon>
        <taxon>Papilionoideae</taxon>
        <taxon>50 kb inversion clade</taxon>
        <taxon>dalbergioids sensu lato</taxon>
        <taxon>Dalbergieae</taxon>
        <taxon>Pterocarpus clade</taxon>
        <taxon>Stylosanthes</taxon>
    </lineage>
</organism>